<comment type="similarity">
    <text evidence="3">Belongs to the sorting nexin family.</text>
</comment>
<dbReference type="Gene3D" id="3.30.1520.10">
    <property type="entry name" value="Phox-like domain"/>
    <property type="match status" value="1"/>
</dbReference>
<evidence type="ECO:0000256" key="8">
    <source>
        <dbReference type="ARBA" id="ARBA00023121"/>
    </source>
</evidence>
<dbReference type="RefSeq" id="XP_033765157.1">
    <property type="nucleotide sequence ID" value="XM_033909266.1"/>
</dbReference>
<dbReference type="CDD" id="cd07629">
    <property type="entry name" value="BAR_Atg20p"/>
    <property type="match status" value="1"/>
</dbReference>
<feature type="coiled-coil region" evidence="11">
    <location>
        <begin position="477"/>
        <end position="511"/>
    </location>
</feature>
<dbReference type="GO" id="GO:0005829">
    <property type="term" value="C:cytosol"/>
    <property type="evidence" value="ECO:0007669"/>
    <property type="project" value="GOC"/>
</dbReference>
<accession>A0A8B8UN18</accession>
<keyword evidence="7" id="KW-0072">Autophagy</keyword>
<feature type="compositionally biased region" description="Basic and acidic residues" evidence="12">
    <location>
        <begin position="52"/>
        <end position="62"/>
    </location>
</feature>
<name>A0A8B8UN18_SACPA</name>
<dbReference type="PROSITE" id="PS50195">
    <property type="entry name" value="PX"/>
    <property type="match status" value="1"/>
</dbReference>
<feature type="region of interest" description="Disordered" evidence="12">
    <location>
        <begin position="1"/>
        <end position="62"/>
    </location>
</feature>
<keyword evidence="5" id="KW-0967">Endosome</keyword>
<dbReference type="SMART" id="SM00312">
    <property type="entry name" value="PX"/>
    <property type="match status" value="1"/>
</dbReference>
<evidence type="ECO:0000256" key="3">
    <source>
        <dbReference type="ARBA" id="ARBA00010883"/>
    </source>
</evidence>
<evidence type="ECO:0000256" key="5">
    <source>
        <dbReference type="ARBA" id="ARBA00022753"/>
    </source>
</evidence>
<dbReference type="GO" id="GO:0010008">
    <property type="term" value="C:endosome membrane"/>
    <property type="evidence" value="ECO:0007669"/>
    <property type="project" value="UniProtKB-SubCell"/>
</dbReference>
<dbReference type="GO" id="GO:0034045">
    <property type="term" value="C:phagophore assembly site membrane"/>
    <property type="evidence" value="ECO:0007669"/>
    <property type="project" value="UniProtKB-SubCell"/>
</dbReference>
<dbReference type="KEGG" id="spao:SPAR_D01240"/>
<keyword evidence="8" id="KW-0446">Lipid-binding</keyword>
<evidence type="ECO:0000256" key="10">
    <source>
        <dbReference type="ARBA" id="ARBA00039251"/>
    </source>
</evidence>
<reference evidence="14" key="2">
    <citation type="submission" date="2020-01" db="EMBL/GenBank/DDBJ databases">
        <title>Population-level Yeast Reference Genomes.</title>
        <authorList>
            <person name="Yue J.-X."/>
        </authorList>
    </citation>
    <scope>NUCLEOTIDE SEQUENCE</scope>
    <source>
        <strain evidence="14">CBS432</strain>
    </source>
</reference>
<keyword evidence="9" id="KW-0472">Membrane</keyword>
<dbReference type="InterPro" id="IPR036871">
    <property type="entry name" value="PX_dom_sf"/>
</dbReference>
<dbReference type="GO" id="GO:0006914">
    <property type="term" value="P:autophagy"/>
    <property type="evidence" value="ECO:0007669"/>
    <property type="project" value="UniProtKB-KW"/>
</dbReference>
<dbReference type="GO" id="GO:0042147">
    <property type="term" value="P:retrograde transport, endosome to Golgi"/>
    <property type="evidence" value="ECO:0007669"/>
    <property type="project" value="InterPro"/>
</dbReference>
<reference evidence="14" key="3">
    <citation type="submission" date="2025-07" db="EMBL/GenBank/DDBJ databases">
        <authorList>
            <consortium name="NCBI Genome Project"/>
        </authorList>
    </citation>
    <scope>NUCLEOTIDE SEQUENCE</scope>
    <source>
        <strain evidence="14">CBS432</strain>
    </source>
</reference>
<dbReference type="InterPro" id="IPR027267">
    <property type="entry name" value="AH/BAR_dom_sf"/>
</dbReference>
<evidence type="ECO:0000256" key="4">
    <source>
        <dbReference type="ARBA" id="ARBA00022448"/>
    </source>
</evidence>
<evidence type="ECO:0000256" key="6">
    <source>
        <dbReference type="ARBA" id="ARBA00022927"/>
    </source>
</evidence>
<dbReference type="InterPro" id="IPR001683">
    <property type="entry name" value="PX_dom"/>
</dbReference>
<evidence type="ECO:0000256" key="9">
    <source>
        <dbReference type="ARBA" id="ARBA00023136"/>
    </source>
</evidence>
<dbReference type="InterPro" id="IPR051079">
    <property type="entry name" value="Sorting_Nexin_Autophagy"/>
</dbReference>
<dbReference type="Pfam" id="PF00787">
    <property type="entry name" value="PX"/>
    <property type="match status" value="1"/>
</dbReference>
<keyword evidence="6" id="KW-0653">Protein transport</keyword>
<evidence type="ECO:0000256" key="12">
    <source>
        <dbReference type="SAM" id="MobiDB-lite"/>
    </source>
</evidence>
<reference evidence="14" key="1">
    <citation type="journal article" date="2017" name="Nat. Genet.">
        <title>Contrasting evolutionary genome dynamics between domesticated and wild yeasts.</title>
        <authorList>
            <person name="Yue J.X."/>
            <person name="Li J."/>
            <person name="Aigrain L."/>
            <person name="Hallin J."/>
            <person name="Persson K."/>
            <person name="Oliver K."/>
            <person name="Bergstrom A."/>
            <person name="Coupland P."/>
            <person name="Warringer J."/>
            <person name="Lagomarsino M.C."/>
            <person name="Fischer G."/>
            <person name="Durbin R."/>
            <person name="Liti G."/>
        </authorList>
    </citation>
    <scope>NUCLEOTIDE SEQUENCE</scope>
    <source>
        <strain evidence="14">CBS432</strain>
    </source>
</reference>
<evidence type="ECO:0000256" key="7">
    <source>
        <dbReference type="ARBA" id="ARBA00023006"/>
    </source>
</evidence>
<dbReference type="PANTHER" id="PTHR46979">
    <property type="entry name" value="SORTING NEXIN-41"/>
    <property type="match status" value="1"/>
</dbReference>
<evidence type="ECO:0000313" key="14">
    <source>
        <dbReference type="RefSeq" id="XP_033765157.1"/>
    </source>
</evidence>
<dbReference type="OrthoDB" id="289314at2759"/>
<dbReference type="Gene3D" id="1.20.1270.60">
    <property type="entry name" value="Arfaptin homology (AH) domain/BAR domain"/>
    <property type="match status" value="2"/>
</dbReference>
<sequence>MSDLNDIQENAKLNMESQNTGEAEPFHGTTEYVEKPEISKEGVGSPKKSPKKDKLGQRDNNKVETELVHTALLEKDNPFMEEGPTGLTKSALLEIPGMKSHKLKNPNEDYEDDSEGLLPLNHESNVETCRTSLSGSINSMNGETSASEELSVRNRKKSARIHILEAKRVSEGQGRAYIAYVIQFENSTVQRRYSDFESLRSILIRLFPMTLIPPIPEKQSIKNYGKSITGSSSKYLLPSEGSGSVDLSLSVIHASVNNSDEKLIRHRIRMLTEFLNKLLTNEEITKTSIITDFLDPNNHNWNEFVNSSSTFSSLPKSILQCNPLDPTNTTRIHATLPIPGSSSQLLLNKESSDKKMDKKRSKSFTSIEQDYKQYENLLDNGIYKYNRRTTKIYHDLKTDYNEIGEVFAQFAHEQAQVGELAEQLSYLSNGFSESSISLEKLVGRLYYNINEPLNESVHMATSARELIKYRKLKYLQNEMIRKSLNSKRTQLEKLEAQNNEYKDVDKIIDNEMSKSHIINLERPNNNNTGSGGKSYGGKLFNGFNKLASMVKESVKYQETDPHTASINLKKEIEQLSESLEVTENDLDVISKVIKDDQLPKFSKEREADLSEILKHYSRYMRNYARQNLEIWKEVKRHQDFA</sequence>
<feature type="domain" description="PX" evidence="13">
    <location>
        <begin position="140"/>
        <end position="301"/>
    </location>
</feature>
<keyword evidence="11" id="KW-0175">Coiled coil</keyword>
<gene>
    <name evidence="14" type="primary">ATG20</name>
    <name evidence="14" type="ORF">SPAR_D01240</name>
</gene>
<evidence type="ECO:0000256" key="11">
    <source>
        <dbReference type="SAM" id="Coils"/>
    </source>
</evidence>
<protein>
    <recommendedName>
        <fullName evidence="10">Autophagy-related protein 20</fullName>
    </recommendedName>
</protein>
<dbReference type="SUPFAM" id="SSF64268">
    <property type="entry name" value="PX domain"/>
    <property type="match status" value="1"/>
</dbReference>
<dbReference type="InterPro" id="IPR044106">
    <property type="entry name" value="PX_Snx41/Atg20"/>
</dbReference>
<reference evidence="14" key="4">
    <citation type="submission" date="2025-08" db="UniProtKB">
        <authorList>
            <consortium name="RefSeq"/>
        </authorList>
    </citation>
    <scope>IDENTIFICATION</scope>
    <source>
        <strain evidence="14">CBS432</strain>
    </source>
</reference>
<evidence type="ECO:0000256" key="1">
    <source>
        <dbReference type="ARBA" id="ARBA00004481"/>
    </source>
</evidence>
<dbReference type="GeneID" id="54629371"/>
<dbReference type="AlphaFoldDB" id="A0A8B8UN18"/>
<dbReference type="GO" id="GO:0032266">
    <property type="term" value="F:phosphatidylinositol-3-phosphate binding"/>
    <property type="evidence" value="ECO:0007669"/>
    <property type="project" value="UniProtKB-ARBA"/>
</dbReference>
<dbReference type="CDD" id="cd06867">
    <property type="entry name" value="PX_SNX41_42"/>
    <property type="match status" value="1"/>
</dbReference>
<organism evidence="14">
    <name type="scientific">Saccharomyces paradoxus</name>
    <name type="common">Yeast</name>
    <name type="synonym">Saccharomyces douglasii</name>
    <dbReference type="NCBI Taxonomy" id="27291"/>
    <lineage>
        <taxon>Eukaryota</taxon>
        <taxon>Fungi</taxon>
        <taxon>Dikarya</taxon>
        <taxon>Ascomycota</taxon>
        <taxon>Saccharomycotina</taxon>
        <taxon>Saccharomycetes</taxon>
        <taxon>Saccharomycetales</taxon>
        <taxon>Saccharomycetaceae</taxon>
        <taxon>Saccharomyces</taxon>
    </lineage>
</organism>
<comment type="subcellular location">
    <subcellularLocation>
        <location evidence="1">Endosome membrane</location>
        <topology evidence="1">Peripheral membrane protein</topology>
    </subcellularLocation>
    <subcellularLocation>
        <location evidence="2">Preautophagosomal structure membrane</location>
        <topology evidence="2">Peripheral membrane protein</topology>
    </subcellularLocation>
</comment>
<dbReference type="GO" id="GO:0015031">
    <property type="term" value="P:protein transport"/>
    <property type="evidence" value="ECO:0007669"/>
    <property type="project" value="UniProtKB-KW"/>
</dbReference>
<dbReference type="VEuPathDB" id="FungiDB:SPAR_D01240"/>
<proteinExistence type="inferred from homology"/>
<dbReference type="PANTHER" id="PTHR46979:SF1">
    <property type="entry name" value="AUTOPHAGY-RELATED PROTEIN 20"/>
    <property type="match status" value="1"/>
</dbReference>
<keyword evidence="4" id="KW-0813">Transport</keyword>
<evidence type="ECO:0000259" key="13">
    <source>
        <dbReference type="PROSITE" id="PS50195"/>
    </source>
</evidence>
<evidence type="ECO:0000256" key="2">
    <source>
        <dbReference type="ARBA" id="ARBA00004623"/>
    </source>
</evidence>